<dbReference type="AlphaFoldDB" id="A0A841EGN2"/>
<reference evidence="1 2" key="1">
    <citation type="submission" date="2020-08" db="EMBL/GenBank/DDBJ databases">
        <title>Functional genomics of gut bacteria from endangered species of beetles.</title>
        <authorList>
            <person name="Carlos-Shanley C."/>
        </authorList>
    </citation>
    <scope>NUCLEOTIDE SEQUENCE [LARGE SCALE GENOMIC DNA]</scope>
    <source>
        <strain evidence="1 2">S00070</strain>
    </source>
</reference>
<evidence type="ECO:0000313" key="2">
    <source>
        <dbReference type="Proteomes" id="UP000524404"/>
    </source>
</evidence>
<accession>A0A841EGN2</accession>
<dbReference type="EMBL" id="JACHKT010000006">
    <property type="protein sequence ID" value="MBB6002522.1"/>
    <property type="molecule type" value="Genomic_DNA"/>
</dbReference>
<evidence type="ECO:0000313" key="1">
    <source>
        <dbReference type="EMBL" id="MBB6002522.1"/>
    </source>
</evidence>
<gene>
    <name evidence="1" type="ORF">HNP25_001174</name>
</gene>
<proteinExistence type="predicted"/>
<keyword evidence="2" id="KW-1185">Reference proteome</keyword>
<organism evidence="1 2">
    <name type="scientific">Arcicella rosea</name>
    <dbReference type="NCBI Taxonomy" id="502909"/>
    <lineage>
        <taxon>Bacteria</taxon>
        <taxon>Pseudomonadati</taxon>
        <taxon>Bacteroidota</taxon>
        <taxon>Cytophagia</taxon>
        <taxon>Cytophagales</taxon>
        <taxon>Flectobacillaceae</taxon>
        <taxon>Arcicella</taxon>
    </lineage>
</organism>
<dbReference type="RefSeq" id="WP_184131697.1">
    <property type="nucleotide sequence ID" value="NZ_JACHKT010000006.1"/>
</dbReference>
<comment type="caution">
    <text evidence="1">The sequence shown here is derived from an EMBL/GenBank/DDBJ whole genome shotgun (WGS) entry which is preliminary data.</text>
</comment>
<name>A0A841EGN2_9BACT</name>
<protein>
    <submittedName>
        <fullName evidence="1">Uncharacterized protein</fullName>
    </submittedName>
</protein>
<dbReference type="Proteomes" id="UP000524404">
    <property type="component" value="Unassembled WGS sequence"/>
</dbReference>
<sequence>MEPAKEQKSNEEIVQAVDVELNEEQLEIVAGGAGDPLKRIKDFIGDIIDVINPK</sequence>